<dbReference type="EMBL" id="JAJJPB010000002">
    <property type="protein sequence ID" value="MCC9294057.1"/>
    <property type="molecule type" value="Genomic_DNA"/>
</dbReference>
<reference evidence="9" key="1">
    <citation type="submission" date="2021-11" db="EMBL/GenBank/DDBJ databases">
        <authorList>
            <person name="Qingchun L."/>
            <person name="Dong Z."/>
            <person name="Zongwei Q."/>
            <person name="Jia Z."/>
            <person name="Duotao L."/>
        </authorList>
    </citation>
    <scope>NUCLEOTIDE SEQUENCE</scope>
    <source>
        <strain evidence="9">WLY-B-L2</strain>
    </source>
</reference>
<evidence type="ECO:0000259" key="8">
    <source>
        <dbReference type="Pfam" id="PF13742"/>
    </source>
</evidence>
<evidence type="ECO:0000259" key="7">
    <source>
        <dbReference type="Pfam" id="PF02601"/>
    </source>
</evidence>
<evidence type="ECO:0000256" key="4">
    <source>
        <dbReference type="ARBA" id="ARBA00022839"/>
    </source>
</evidence>
<comment type="function">
    <text evidence="5">Bidirectionally degrades single-stranded DNA into large acid-insoluble oligonucleotides, which are then degraded further into small acid-soluble oligonucleotides.</text>
</comment>
<comment type="subcellular location">
    <subcellularLocation>
        <location evidence="5 6">Cytoplasm</location>
    </subcellularLocation>
</comment>
<organism evidence="9 10">
    <name type="scientific">Clostridium aromativorans</name>
    <dbReference type="NCBI Taxonomy" id="2836848"/>
    <lineage>
        <taxon>Bacteria</taxon>
        <taxon>Bacillati</taxon>
        <taxon>Bacillota</taxon>
        <taxon>Clostridia</taxon>
        <taxon>Eubacteriales</taxon>
        <taxon>Clostridiaceae</taxon>
        <taxon>Clostridium</taxon>
    </lineage>
</organism>
<feature type="domain" description="Exonuclease VII large subunit C-terminal" evidence="7">
    <location>
        <begin position="124"/>
        <end position="343"/>
    </location>
</feature>
<dbReference type="GO" id="GO:0008855">
    <property type="term" value="F:exodeoxyribonuclease VII activity"/>
    <property type="evidence" value="ECO:0007669"/>
    <property type="project" value="UniProtKB-EC"/>
</dbReference>
<dbReference type="Pfam" id="PF13742">
    <property type="entry name" value="tRNA_anti_2"/>
    <property type="match status" value="1"/>
</dbReference>
<accession>A0ABS8N2N3</accession>
<comment type="similarity">
    <text evidence="5 6">Belongs to the XseA family.</text>
</comment>
<name>A0ABS8N2N3_9CLOT</name>
<evidence type="ECO:0000313" key="9">
    <source>
        <dbReference type="EMBL" id="MCC9294057.1"/>
    </source>
</evidence>
<keyword evidence="4 5" id="KW-0269">Exonuclease</keyword>
<gene>
    <name evidence="5 9" type="primary">xseA</name>
    <name evidence="9" type="ORF">LN736_04125</name>
</gene>
<sequence>MYIKTLTVSDINRYIKKAFDSDFILANCSIKGEISNFKLHSSGHMYFSLKDEYSRINCVMFRDSASKLNFLPEDGMKVVAKGRISVYEKEGVYQLYCSEMKPDGIGELYMAFEKLKAELDKKGLFDERHKKKIPACASKIGVITSPTGAAIRDIINVTKRRNDKVKILIYPALVQGVNASEDIIRGIYKLNSIEDVELIIIARGGGSIEELWCFNDEKLAEAIYNSKKPIITGVGHEIDYTIADFVSDRRAPTPSAAAEIAVFNMDEFLQRLLNYKNVISNYIGNRVNSERDRLFLLKKSLESYNPMVYIINQYETIDKFKQMLNLKMNTKVNEEKEKLTKINSLLSAHNPLNVLNRGYSIIEDEHNNVINTIEELNKKKRVKVIMKDGDGEFKFNRI</sequence>
<keyword evidence="10" id="KW-1185">Reference proteome</keyword>
<evidence type="ECO:0000256" key="6">
    <source>
        <dbReference type="RuleBase" id="RU004355"/>
    </source>
</evidence>
<dbReference type="Pfam" id="PF02601">
    <property type="entry name" value="Exonuc_VII_L"/>
    <property type="match status" value="1"/>
</dbReference>
<evidence type="ECO:0000313" key="10">
    <source>
        <dbReference type="Proteomes" id="UP001165422"/>
    </source>
</evidence>
<evidence type="ECO:0000256" key="5">
    <source>
        <dbReference type="HAMAP-Rule" id="MF_00378"/>
    </source>
</evidence>
<dbReference type="NCBIfam" id="TIGR00237">
    <property type="entry name" value="xseA"/>
    <property type="match status" value="1"/>
</dbReference>
<dbReference type="PANTHER" id="PTHR30008">
    <property type="entry name" value="EXODEOXYRIBONUCLEASE 7 LARGE SUBUNIT"/>
    <property type="match status" value="1"/>
</dbReference>
<keyword evidence="1 5" id="KW-0963">Cytoplasm</keyword>
<dbReference type="InterPro" id="IPR025824">
    <property type="entry name" value="OB-fold_nuc-bd_dom"/>
</dbReference>
<dbReference type="RefSeq" id="WP_150356513.1">
    <property type="nucleotide sequence ID" value="NZ_JAJJPB010000002.1"/>
</dbReference>
<dbReference type="HAMAP" id="MF_00378">
    <property type="entry name" value="Exonuc_7_L"/>
    <property type="match status" value="1"/>
</dbReference>
<dbReference type="PANTHER" id="PTHR30008:SF0">
    <property type="entry name" value="EXODEOXYRIBONUCLEASE 7 LARGE SUBUNIT"/>
    <property type="match status" value="1"/>
</dbReference>
<keyword evidence="2 5" id="KW-0540">Nuclease</keyword>
<dbReference type="Proteomes" id="UP001165422">
    <property type="component" value="Unassembled WGS sequence"/>
</dbReference>
<keyword evidence="3 5" id="KW-0378">Hydrolase</keyword>
<comment type="subunit">
    <text evidence="5">Heterooligomer composed of large and small subunits.</text>
</comment>
<evidence type="ECO:0000256" key="2">
    <source>
        <dbReference type="ARBA" id="ARBA00022722"/>
    </source>
</evidence>
<protein>
    <recommendedName>
        <fullName evidence="5">Exodeoxyribonuclease 7 large subunit</fullName>
        <ecNumber evidence="5">3.1.11.6</ecNumber>
    </recommendedName>
    <alternativeName>
        <fullName evidence="5">Exodeoxyribonuclease VII large subunit</fullName>
        <shortName evidence="5">Exonuclease VII large subunit</shortName>
    </alternativeName>
</protein>
<evidence type="ECO:0000256" key="3">
    <source>
        <dbReference type="ARBA" id="ARBA00022801"/>
    </source>
</evidence>
<dbReference type="CDD" id="cd04489">
    <property type="entry name" value="ExoVII_LU_OBF"/>
    <property type="match status" value="1"/>
</dbReference>
<proteinExistence type="inferred from homology"/>
<comment type="catalytic activity">
    <reaction evidence="5 6">
        <text>Exonucleolytic cleavage in either 5'- to 3'- or 3'- to 5'-direction to yield nucleoside 5'-phosphates.</text>
        <dbReference type="EC" id="3.1.11.6"/>
    </reaction>
</comment>
<comment type="caution">
    <text evidence="9">The sequence shown here is derived from an EMBL/GenBank/DDBJ whole genome shotgun (WGS) entry which is preliminary data.</text>
</comment>
<dbReference type="InterPro" id="IPR003753">
    <property type="entry name" value="Exonuc_VII_L"/>
</dbReference>
<dbReference type="InterPro" id="IPR020579">
    <property type="entry name" value="Exonuc_VII_lsu_C"/>
</dbReference>
<evidence type="ECO:0000256" key="1">
    <source>
        <dbReference type="ARBA" id="ARBA00022490"/>
    </source>
</evidence>
<feature type="domain" description="OB-fold nucleic acid binding" evidence="8">
    <location>
        <begin position="6"/>
        <end position="100"/>
    </location>
</feature>
<dbReference type="EC" id="3.1.11.6" evidence="5"/>